<evidence type="ECO:0000313" key="2">
    <source>
        <dbReference type="Proteomes" id="UP000230767"/>
    </source>
</evidence>
<organism evidence="1 2">
    <name type="scientific">Candidatus Nealsonbacteria bacterium CG_4_10_14_0_8_um_filter_37_14</name>
    <dbReference type="NCBI Taxonomy" id="1974684"/>
    <lineage>
        <taxon>Bacteria</taxon>
        <taxon>Candidatus Nealsoniibacteriota</taxon>
    </lineage>
</organism>
<accession>A0A2M7R6S7</accession>
<reference evidence="2" key="1">
    <citation type="submission" date="2017-09" db="EMBL/GenBank/DDBJ databases">
        <title>Depth-based differentiation of microbial function through sediment-hosted aquifers and enrichment of novel symbionts in the deep terrestrial subsurface.</title>
        <authorList>
            <person name="Probst A.J."/>
            <person name="Ladd B."/>
            <person name="Jarett J.K."/>
            <person name="Geller-Mcgrath D.E."/>
            <person name="Sieber C.M.K."/>
            <person name="Emerson J.B."/>
            <person name="Anantharaman K."/>
            <person name="Thomas B.C."/>
            <person name="Malmstrom R."/>
            <person name="Stieglmeier M."/>
            <person name="Klingl A."/>
            <person name="Woyke T."/>
            <person name="Ryan C.M."/>
            <person name="Banfield J.F."/>
        </authorList>
    </citation>
    <scope>NUCLEOTIDE SEQUENCE [LARGE SCALE GENOMIC DNA]</scope>
</reference>
<dbReference type="Proteomes" id="UP000230767">
    <property type="component" value="Unassembled WGS sequence"/>
</dbReference>
<dbReference type="SUPFAM" id="SSF56281">
    <property type="entry name" value="Metallo-hydrolase/oxidoreductase"/>
    <property type="match status" value="1"/>
</dbReference>
<protein>
    <recommendedName>
        <fullName evidence="3">Lactamase</fullName>
    </recommendedName>
</protein>
<dbReference type="Pfam" id="PF13483">
    <property type="entry name" value="Lactamase_B_3"/>
    <property type="match status" value="1"/>
</dbReference>
<comment type="caution">
    <text evidence="1">The sequence shown here is derived from an EMBL/GenBank/DDBJ whole genome shotgun (WGS) entry which is preliminary data.</text>
</comment>
<dbReference type="InterPro" id="IPR036866">
    <property type="entry name" value="RibonucZ/Hydroxyglut_hydro"/>
</dbReference>
<dbReference type="AlphaFoldDB" id="A0A2M7R6S7"/>
<dbReference type="PANTHER" id="PTHR42967:SF1">
    <property type="entry name" value="MBL FOLD METALLO-HYDROLASE"/>
    <property type="match status" value="1"/>
</dbReference>
<evidence type="ECO:0000313" key="1">
    <source>
        <dbReference type="EMBL" id="PIY89039.1"/>
    </source>
</evidence>
<gene>
    <name evidence="1" type="ORF">COY73_02085</name>
</gene>
<name>A0A2M7R6S7_9BACT</name>
<proteinExistence type="predicted"/>
<dbReference type="Gene3D" id="3.60.15.10">
    <property type="entry name" value="Ribonuclease Z/Hydroxyacylglutathione hydrolase-like"/>
    <property type="match status" value="1"/>
</dbReference>
<dbReference type="PANTHER" id="PTHR42967">
    <property type="entry name" value="METAL DEPENDENT HYDROLASE"/>
    <property type="match status" value="1"/>
</dbReference>
<sequence>MQIIWHGQSCFQIIVTRSKGEQSSIVIDPFDESIGLRPPNLSANILLITHDHNDHNNKAAIKGLSRSAGGIEEPFLITCPGEYEIKEIFIQGVSAFHDDLQGRERGKVTIYTIEAEGLKLCHLSDLGQKELTPDQLQNLGDIDILMIPVGGVYTISSKEAPKIISQIDPRIVIPMHYQIPKLNPPAGGKLEGVEKFLKAMGQKSTEPQLKLLIKKKDLPEGGRKIVVLKP</sequence>
<evidence type="ECO:0008006" key="3">
    <source>
        <dbReference type="Google" id="ProtNLM"/>
    </source>
</evidence>
<dbReference type="EMBL" id="PFLW01000053">
    <property type="protein sequence ID" value="PIY89039.1"/>
    <property type="molecule type" value="Genomic_DNA"/>
</dbReference>